<dbReference type="RefSeq" id="WP_341877106.1">
    <property type="nucleotide sequence ID" value="NZ_CP121687.1"/>
</dbReference>
<dbReference type="SMART" id="SM00854">
    <property type="entry name" value="PGA_cap"/>
    <property type="match status" value="1"/>
</dbReference>
<comment type="similarity">
    <text evidence="1">Belongs to the CapA family.</text>
</comment>
<name>A0ABZ2Y460_9FIRM</name>
<organism evidence="4 5">
    <name type="scientific">Defluviitalea saccharophila</name>
    <dbReference type="NCBI Taxonomy" id="879970"/>
    <lineage>
        <taxon>Bacteria</taxon>
        <taxon>Bacillati</taxon>
        <taxon>Bacillota</taxon>
        <taxon>Clostridia</taxon>
        <taxon>Lachnospirales</taxon>
        <taxon>Defluviitaleaceae</taxon>
        <taxon>Defluviitalea</taxon>
    </lineage>
</organism>
<dbReference type="Pfam" id="PF09587">
    <property type="entry name" value="PGA_cap"/>
    <property type="match status" value="1"/>
</dbReference>
<feature type="signal peptide" evidence="2">
    <location>
        <begin position="1"/>
        <end position="23"/>
    </location>
</feature>
<keyword evidence="4" id="KW-0378">Hydrolase</keyword>
<proteinExistence type="inferred from homology"/>
<dbReference type="InterPro" id="IPR052169">
    <property type="entry name" value="CW_Biosynth-Accessory"/>
</dbReference>
<protein>
    <submittedName>
        <fullName evidence="4">CapA family protein</fullName>
        <ecNumber evidence="4">3.1.-.-</ecNumber>
    </submittedName>
</protein>
<evidence type="ECO:0000259" key="3">
    <source>
        <dbReference type="SMART" id="SM00854"/>
    </source>
</evidence>
<dbReference type="EC" id="3.1.-.-" evidence="4"/>
<evidence type="ECO:0000313" key="4">
    <source>
        <dbReference type="EMBL" id="WZL70143.1"/>
    </source>
</evidence>
<reference evidence="4 5" key="1">
    <citation type="submission" date="2023-03" db="EMBL/GenBank/DDBJ databases">
        <title>Novel Species.</title>
        <authorList>
            <person name="Ma S."/>
        </authorList>
    </citation>
    <scope>NUCLEOTIDE SEQUENCE [LARGE SCALE GENOMIC DNA]</scope>
    <source>
        <strain evidence="4 5">LIND6LT2</strain>
    </source>
</reference>
<dbReference type="PROSITE" id="PS51257">
    <property type="entry name" value="PROKAR_LIPOPROTEIN"/>
    <property type="match status" value="1"/>
</dbReference>
<sequence length="409" mass="46701">MKKLLLVLNVLFIFLFISCSPERQDARIETWVIDEQEEPKEQIVEVAKPRVYTARMRVVGDIMMHKWQLWEGHDPSSNSYNFDRQFELIQSELQAADITIGNLETTFGGEERGYSGYPRFNTPDSLASTLKAAGFDLLTTANNHSMDSNAPGALRTLEVLDELGIEHIGTYKSEEESENIQLRMVNGISFVFLSYTYGTNGIPVPKDLPYLVNLINIEKMKEDIKKAEELSPDFIVVNLHFGEEYQRYPNEKQKELVDELFNAGADIILGGHPHVIQPMEVRKIIRGDGTEETGFVIYSLGNFISSQRTPLDPPRDAGIILNLDFEKIDNEKAVLKGISFMPTWVQFSNINGKRVIRVIGNNLSDEELKTYLSEKEVNRLQTTKQNTIKHLLGDREVKEENGFYIYKIE</sequence>
<evidence type="ECO:0000313" key="5">
    <source>
        <dbReference type="Proteomes" id="UP001486565"/>
    </source>
</evidence>
<keyword evidence="2" id="KW-0732">Signal</keyword>
<dbReference type="GO" id="GO:0016787">
    <property type="term" value="F:hydrolase activity"/>
    <property type="evidence" value="ECO:0007669"/>
    <property type="project" value="UniProtKB-KW"/>
</dbReference>
<dbReference type="SUPFAM" id="SSF56300">
    <property type="entry name" value="Metallo-dependent phosphatases"/>
    <property type="match status" value="1"/>
</dbReference>
<dbReference type="CDD" id="cd07381">
    <property type="entry name" value="MPP_CapA"/>
    <property type="match status" value="1"/>
</dbReference>
<dbReference type="PANTHER" id="PTHR33393">
    <property type="entry name" value="POLYGLUTAMINE SYNTHESIS ACCESSORY PROTEIN RV0574C-RELATED"/>
    <property type="match status" value="1"/>
</dbReference>
<evidence type="ECO:0000256" key="2">
    <source>
        <dbReference type="SAM" id="SignalP"/>
    </source>
</evidence>
<dbReference type="InterPro" id="IPR019079">
    <property type="entry name" value="Capsule_synth_CapA"/>
</dbReference>
<accession>A0ABZ2Y460</accession>
<dbReference type="Gene3D" id="3.60.21.10">
    <property type="match status" value="1"/>
</dbReference>
<dbReference type="EMBL" id="CP121687">
    <property type="protein sequence ID" value="WZL70143.1"/>
    <property type="molecule type" value="Genomic_DNA"/>
</dbReference>
<evidence type="ECO:0000256" key="1">
    <source>
        <dbReference type="ARBA" id="ARBA00005662"/>
    </source>
</evidence>
<feature type="chain" id="PRO_5045191985" evidence="2">
    <location>
        <begin position="24"/>
        <end position="409"/>
    </location>
</feature>
<dbReference type="Proteomes" id="UP001486565">
    <property type="component" value="Chromosome"/>
</dbReference>
<keyword evidence="5" id="KW-1185">Reference proteome</keyword>
<gene>
    <name evidence="4" type="ORF">QBE51_01035</name>
</gene>
<dbReference type="PANTHER" id="PTHR33393:SF12">
    <property type="entry name" value="CAPSULE BIOSYNTHESIS PROTEIN CAPA"/>
    <property type="match status" value="1"/>
</dbReference>
<dbReference type="InterPro" id="IPR029052">
    <property type="entry name" value="Metallo-depent_PP-like"/>
</dbReference>
<feature type="domain" description="Capsule synthesis protein CapA" evidence="3">
    <location>
        <begin position="55"/>
        <end position="307"/>
    </location>
</feature>